<evidence type="ECO:0000313" key="2">
    <source>
        <dbReference type="EMBL" id="MBB4011904.1"/>
    </source>
</evidence>
<dbReference type="Gene3D" id="3.40.50.970">
    <property type="match status" value="1"/>
</dbReference>
<proteinExistence type="predicted"/>
<feature type="domain" description="Transketolase-like pyrimidine-binding" evidence="1">
    <location>
        <begin position="3"/>
        <end position="172"/>
    </location>
</feature>
<evidence type="ECO:0000259" key="1">
    <source>
        <dbReference type="SMART" id="SM00861"/>
    </source>
</evidence>
<dbReference type="PANTHER" id="PTHR43825">
    <property type="entry name" value="PYRUVATE DEHYDROGENASE E1 COMPONENT"/>
    <property type="match status" value="1"/>
</dbReference>
<dbReference type="InterPro" id="IPR051157">
    <property type="entry name" value="PDH/Transketolase"/>
</dbReference>
<dbReference type="CDD" id="cd07033">
    <property type="entry name" value="TPP_PYR_DXS_TK_like"/>
    <property type="match status" value="1"/>
</dbReference>
<dbReference type="InterPro" id="IPR029061">
    <property type="entry name" value="THDP-binding"/>
</dbReference>
<sequence>MKTTMRDTFLATVLEEMRASPDIVLLSADFGAPAIDAIRAEFPDRFVNVGIAEQNLINLATGFALEGFRVIGYAIAPFITMRCFEQIRVSLAILSQLRPMNVTLVGVGAGFSYDVSGPTHHCIEDLAVMSALPNLSVYSLSDHTQAPLFAKHCLATPGIKYLRFDAKPHEPVCDAGNDGLIERGFRVLNAGRDLAIVSTGYMSHVAWSLLPELREEGIDPLLIDLVAYNCVDTAALEAELAHVPRTLLLQEAVLDRSIENTLRRMAGGKLEAMGVGDRYIFEIGSRDQIHDAAGIGRAQVLDRILQHHAALA</sequence>
<dbReference type="AlphaFoldDB" id="A0A840BHX7"/>
<dbReference type="InterPro" id="IPR009014">
    <property type="entry name" value="Transketo_C/PFOR_II"/>
</dbReference>
<dbReference type="Pfam" id="PF02779">
    <property type="entry name" value="Transket_pyr"/>
    <property type="match status" value="1"/>
</dbReference>
<name>A0A840BHX7_9RHOO</name>
<dbReference type="Pfam" id="PF02780">
    <property type="entry name" value="Transketolase_C"/>
    <property type="match status" value="1"/>
</dbReference>
<reference evidence="2 3" key="1">
    <citation type="submission" date="2020-08" db="EMBL/GenBank/DDBJ databases">
        <title>Genomic Encyclopedia of Type Strains, Phase IV (KMG-IV): sequencing the most valuable type-strain genomes for metagenomic binning, comparative biology and taxonomic classification.</title>
        <authorList>
            <person name="Goeker M."/>
        </authorList>
    </citation>
    <scope>NUCLEOTIDE SEQUENCE [LARGE SCALE GENOMIC DNA]</scope>
    <source>
        <strain evidence="2 3">DSM 106739</strain>
    </source>
</reference>
<dbReference type="InterPro" id="IPR033248">
    <property type="entry name" value="Transketolase_C"/>
</dbReference>
<protein>
    <submittedName>
        <fullName evidence="2">Transketolase</fullName>
        <ecNumber evidence="2">2.2.1.1</ecNumber>
    </submittedName>
</protein>
<dbReference type="SUPFAM" id="SSF52922">
    <property type="entry name" value="TK C-terminal domain-like"/>
    <property type="match status" value="1"/>
</dbReference>
<dbReference type="SMART" id="SM00861">
    <property type="entry name" value="Transket_pyr"/>
    <property type="match status" value="1"/>
</dbReference>
<evidence type="ECO:0000313" key="3">
    <source>
        <dbReference type="Proteomes" id="UP000561045"/>
    </source>
</evidence>
<keyword evidence="2" id="KW-0808">Transferase</keyword>
<dbReference type="PANTHER" id="PTHR43825:SF1">
    <property type="entry name" value="TRANSKETOLASE-LIKE PYRIMIDINE-BINDING DOMAIN-CONTAINING PROTEIN"/>
    <property type="match status" value="1"/>
</dbReference>
<keyword evidence="3" id="KW-1185">Reference proteome</keyword>
<dbReference type="InterPro" id="IPR005475">
    <property type="entry name" value="Transketolase-like_Pyr-bd"/>
</dbReference>
<dbReference type="SUPFAM" id="SSF52518">
    <property type="entry name" value="Thiamin diphosphate-binding fold (THDP-binding)"/>
    <property type="match status" value="1"/>
</dbReference>
<dbReference type="Proteomes" id="UP000561045">
    <property type="component" value="Unassembled WGS sequence"/>
</dbReference>
<organism evidence="2 3">
    <name type="scientific">Niveibacterium umoris</name>
    <dbReference type="NCBI Taxonomy" id="1193620"/>
    <lineage>
        <taxon>Bacteria</taxon>
        <taxon>Pseudomonadati</taxon>
        <taxon>Pseudomonadota</taxon>
        <taxon>Betaproteobacteria</taxon>
        <taxon>Rhodocyclales</taxon>
        <taxon>Rhodocyclaceae</taxon>
        <taxon>Niveibacterium</taxon>
    </lineage>
</organism>
<dbReference type="GO" id="GO:0004802">
    <property type="term" value="F:transketolase activity"/>
    <property type="evidence" value="ECO:0007669"/>
    <property type="project" value="UniProtKB-EC"/>
</dbReference>
<comment type="caution">
    <text evidence="2">The sequence shown here is derived from an EMBL/GenBank/DDBJ whole genome shotgun (WGS) entry which is preliminary data.</text>
</comment>
<accession>A0A840BHX7</accession>
<gene>
    <name evidence="2" type="ORF">GGR36_001212</name>
</gene>
<dbReference type="EMBL" id="JACIET010000001">
    <property type="protein sequence ID" value="MBB4011904.1"/>
    <property type="molecule type" value="Genomic_DNA"/>
</dbReference>
<dbReference type="EC" id="2.2.1.1" evidence="2"/>
<dbReference type="RefSeq" id="WP_183633047.1">
    <property type="nucleotide sequence ID" value="NZ_BAABLE010000011.1"/>
</dbReference>
<dbReference type="Gene3D" id="3.40.50.920">
    <property type="match status" value="1"/>
</dbReference>